<dbReference type="InterPro" id="IPR036388">
    <property type="entry name" value="WH-like_DNA-bd_sf"/>
</dbReference>
<proteinExistence type="inferred from homology"/>
<keyword evidence="3" id="KW-0238">DNA-binding</keyword>
<evidence type="ECO:0000256" key="3">
    <source>
        <dbReference type="ARBA" id="ARBA00023125"/>
    </source>
</evidence>
<evidence type="ECO:0000256" key="4">
    <source>
        <dbReference type="ARBA" id="ARBA00023163"/>
    </source>
</evidence>
<dbReference type="SUPFAM" id="SSF46785">
    <property type="entry name" value="Winged helix' DNA-binding domain"/>
    <property type="match status" value="1"/>
</dbReference>
<dbReference type="Gene3D" id="1.10.10.10">
    <property type="entry name" value="Winged helix-like DNA-binding domain superfamily/Winged helix DNA-binding domain"/>
    <property type="match status" value="1"/>
</dbReference>
<protein>
    <submittedName>
        <fullName evidence="6">LysR family transcriptional regulator</fullName>
    </submittedName>
</protein>
<dbReference type="GO" id="GO:0003677">
    <property type="term" value="F:DNA binding"/>
    <property type="evidence" value="ECO:0007669"/>
    <property type="project" value="UniProtKB-KW"/>
</dbReference>
<evidence type="ECO:0000256" key="2">
    <source>
        <dbReference type="ARBA" id="ARBA00023015"/>
    </source>
</evidence>
<dbReference type="SUPFAM" id="SSF53850">
    <property type="entry name" value="Periplasmic binding protein-like II"/>
    <property type="match status" value="1"/>
</dbReference>
<dbReference type="Gene3D" id="3.40.190.10">
    <property type="entry name" value="Periplasmic binding protein-like II"/>
    <property type="match status" value="2"/>
</dbReference>
<dbReference type="GO" id="GO:0003700">
    <property type="term" value="F:DNA-binding transcription factor activity"/>
    <property type="evidence" value="ECO:0007669"/>
    <property type="project" value="InterPro"/>
</dbReference>
<dbReference type="InterPro" id="IPR005119">
    <property type="entry name" value="LysR_subst-bd"/>
</dbReference>
<evidence type="ECO:0000259" key="5">
    <source>
        <dbReference type="PROSITE" id="PS50931"/>
    </source>
</evidence>
<evidence type="ECO:0000256" key="1">
    <source>
        <dbReference type="ARBA" id="ARBA00009437"/>
    </source>
</evidence>
<dbReference type="Pfam" id="PF03466">
    <property type="entry name" value="LysR_substrate"/>
    <property type="match status" value="1"/>
</dbReference>
<dbReference type="InterPro" id="IPR000847">
    <property type="entry name" value="LysR_HTH_N"/>
</dbReference>
<dbReference type="EMBL" id="MK104259">
    <property type="protein sequence ID" value="AYU65542.1"/>
    <property type="molecule type" value="Genomic_DNA"/>
</dbReference>
<dbReference type="PANTHER" id="PTHR30346:SF30">
    <property type="entry name" value="SMALL NEUTRAL PROTEASE REGULATORY PROTEIN"/>
    <property type="match status" value="1"/>
</dbReference>
<geneLocation type="plasmid" evidence="6">
    <name>pHNLC3</name>
</geneLocation>
<dbReference type="FunFam" id="1.10.10.10:FF:000001">
    <property type="entry name" value="LysR family transcriptional regulator"/>
    <property type="match status" value="1"/>
</dbReference>
<accession>A0A3G4RIQ0</accession>
<dbReference type="InterPro" id="IPR036390">
    <property type="entry name" value="WH_DNA-bd_sf"/>
</dbReference>
<sequence>MLQQALSLVQYIKINVMISYGYNMELRHLRYAIAVADELHFTRAAEKLGIAQPPLSQQIKQLENELGVNLFIRSAHGVKLSNAGEVFIKHARSAIYEAERAAEAAIRAGNGQQGILHIGFTGSASFNPIVTSLISAFRESSPLIELQLTEEPTSNLLDKLDKNVIDVAFMRPALSEREQLIALSLPEECLWVAMPSKHPLASRTDLELIELAEAPFILYPRKNGSLLYDSIITSCRNAGFSPRIVQEAPQLTSTINLVSTGVGFALVPESMCQLNPANIRYVKIKNVRLGRMLWLCQKHPQMTNCVAKTFMSFAEEYLIALNEEPLDNAGK</sequence>
<keyword evidence="6" id="KW-0614">Plasmid</keyword>
<keyword evidence="4" id="KW-0804">Transcription</keyword>
<comment type="similarity">
    <text evidence="1">Belongs to the LysR transcriptional regulatory family.</text>
</comment>
<dbReference type="PANTHER" id="PTHR30346">
    <property type="entry name" value="TRANSCRIPTIONAL DUAL REGULATOR HCAR-RELATED"/>
    <property type="match status" value="1"/>
</dbReference>
<name>A0A3G4RIQ0_KLEPN</name>
<dbReference type="AlphaFoldDB" id="A0A3G4RIQ0"/>
<dbReference type="PROSITE" id="PS50931">
    <property type="entry name" value="HTH_LYSR"/>
    <property type="match status" value="1"/>
</dbReference>
<dbReference type="GO" id="GO:0032993">
    <property type="term" value="C:protein-DNA complex"/>
    <property type="evidence" value="ECO:0007669"/>
    <property type="project" value="TreeGrafter"/>
</dbReference>
<dbReference type="PRINTS" id="PR00039">
    <property type="entry name" value="HTHLYSR"/>
</dbReference>
<dbReference type="Pfam" id="PF00126">
    <property type="entry name" value="HTH_1"/>
    <property type="match status" value="1"/>
</dbReference>
<reference evidence="6" key="1">
    <citation type="submission" date="2018-10" db="EMBL/GenBank/DDBJ databases">
        <title>Complete sequence of plasmid pHNLC3.</title>
        <authorList>
            <person name="Liu J.H."/>
            <person name="Huang X.Y."/>
            <person name="Lv L.C."/>
        </authorList>
    </citation>
    <scope>NUCLEOTIDE SEQUENCE</scope>
    <source>
        <strain evidence="6">LC3</strain>
        <plasmid evidence="6">pHNLC3</plasmid>
    </source>
</reference>
<organism evidence="6">
    <name type="scientific">Klebsiella pneumoniae</name>
    <dbReference type="NCBI Taxonomy" id="573"/>
    <lineage>
        <taxon>Bacteria</taxon>
        <taxon>Pseudomonadati</taxon>
        <taxon>Pseudomonadota</taxon>
        <taxon>Gammaproteobacteria</taxon>
        <taxon>Enterobacterales</taxon>
        <taxon>Enterobacteriaceae</taxon>
        <taxon>Klebsiella/Raoultella group</taxon>
        <taxon>Klebsiella</taxon>
        <taxon>Klebsiella pneumoniae complex</taxon>
    </lineage>
</organism>
<evidence type="ECO:0000313" key="6">
    <source>
        <dbReference type="EMBL" id="AYU65542.1"/>
    </source>
</evidence>
<keyword evidence="2" id="KW-0805">Transcription regulation</keyword>
<feature type="domain" description="HTH lysR-type" evidence="5">
    <location>
        <begin position="24"/>
        <end position="81"/>
    </location>
</feature>